<feature type="domain" description="N-acetyltransferase" evidence="1">
    <location>
        <begin position="151"/>
        <end position="299"/>
    </location>
</feature>
<accession>A0A917D5G8</accession>
<dbReference type="AlphaFoldDB" id="A0A917D5G8"/>
<dbReference type="PANTHER" id="PTHR43617:SF20">
    <property type="entry name" value="N-ALPHA-ACETYLTRANSFERASE RIMI"/>
    <property type="match status" value="1"/>
</dbReference>
<dbReference type="GO" id="GO:0008999">
    <property type="term" value="F:protein-N-terminal-alanine acetyltransferase activity"/>
    <property type="evidence" value="ECO:0007669"/>
    <property type="project" value="TreeGrafter"/>
</dbReference>
<name>A0A917D5G8_9BACL</name>
<protein>
    <recommendedName>
        <fullName evidence="1">N-acetyltransferase domain-containing protein</fullName>
    </recommendedName>
</protein>
<reference evidence="2" key="2">
    <citation type="submission" date="2020-09" db="EMBL/GenBank/DDBJ databases">
        <authorList>
            <person name="Sun Q."/>
            <person name="Zhou Y."/>
        </authorList>
    </citation>
    <scope>NUCLEOTIDE SEQUENCE</scope>
    <source>
        <strain evidence="2">CGMCC 1.16134</strain>
    </source>
</reference>
<reference evidence="2" key="1">
    <citation type="journal article" date="2014" name="Int. J. Syst. Evol. Microbiol.">
        <title>Complete genome sequence of Corynebacterium casei LMG S-19264T (=DSM 44701T), isolated from a smear-ripened cheese.</title>
        <authorList>
            <consortium name="US DOE Joint Genome Institute (JGI-PGF)"/>
            <person name="Walter F."/>
            <person name="Albersmeier A."/>
            <person name="Kalinowski J."/>
            <person name="Ruckert C."/>
        </authorList>
    </citation>
    <scope>NUCLEOTIDE SEQUENCE</scope>
    <source>
        <strain evidence="2">CGMCC 1.16134</strain>
    </source>
</reference>
<dbReference type="InterPro" id="IPR050276">
    <property type="entry name" value="MshD_Acetyltransferase"/>
</dbReference>
<dbReference type="PROSITE" id="PS51186">
    <property type="entry name" value="GNAT"/>
    <property type="match status" value="1"/>
</dbReference>
<gene>
    <name evidence="2" type="ORF">GCM10010912_63510</name>
</gene>
<dbReference type="SUPFAM" id="SSF55729">
    <property type="entry name" value="Acyl-CoA N-acyltransferases (Nat)"/>
    <property type="match status" value="1"/>
</dbReference>
<keyword evidence="3" id="KW-1185">Reference proteome</keyword>
<dbReference type="PANTHER" id="PTHR43617">
    <property type="entry name" value="L-AMINO ACID N-ACETYLTRANSFERASE"/>
    <property type="match status" value="1"/>
</dbReference>
<evidence type="ECO:0000259" key="1">
    <source>
        <dbReference type="PROSITE" id="PS51186"/>
    </source>
</evidence>
<sequence length="299" mass="33607">MRADVLAPDQKEDFLAFCRKHRAKLDDSFLDDEALRAFELSAENPTWIIPDLQGGIAAAASLMLNDYSRRGRKARFRIFHAEPEDTALYQSLLEAMVRQTRDLDQLNLFVPQRNQTAMKVMTDIGFTVERYSYVLVREGLPVPDFSLPEGVEIRAFRRGADEEAWCTVRNTGFAQLKGNETPATPDMLVKLISGPDYIEGGLMMLYFQGEPVGIVRGSADEYDQAPIMNIGPLAILPEYQGLGFGKILLRAVLRFARENSYKKTILCVNAENERAQGLYLGEGFKQVEAAVCYVYNLSS</sequence>
<dbReference type="CDD" id="cd04301">
    <property type="entry name" value="NAT_SF"/>
    <property type="match status" value="1"/>
</dbReference>
<dbReference type="InterPro" id="IPR016181">
    <property type="entry name" value="Acyl_CoA_acyltransferase"/>
</dbReference>
<evidence type="ECO:0000313" key="2">
    <source>
        <dbReference type="EMBL" id="GGG10409.1"/>
    </source>
</evidence>
<proteinExistence type="predicted"/>
<dbReference type="Proteomes" id="UP000637643">
    <property type="component" value="Unassembled WGS sequence"/>
</dbReference>
<dbReference type="EMBL" id="BMKR01000050">
    <property type="protein sequence ID" value="GGG10409.1"/>
    <property type="molecule type" value="Genomic_DNA"/>
</dbReference>
<dbReference type="Pfam" id="PF00583">
    <property type="entry name" value="Acetyltransf_1"/>
    <property type="match status" value="1"/>
</dbReference>
<dbReference type="InterPro" id="IPR000182">
    <property type="entry name" value="GNAT_dom"/>
</dbReference>
<comment type="caution">
    <text evidence="2">The sequence shown here is derived from an EMBL/GenBank/DDBJ whole genome shotgun (WGS) entry which is preliminary data.</text>
</comment>
<dbReference type="Gene3D" id="3.40.630.30">
    <property type="match status" value="1"/>
</dbReference>
<evidence type="ECO:0000313" key="3">
    <source>
        <dbReference type="Proteomes" id="UP000637643"/>
    </source>
</evidence>
<organism evidence="2 3">
    <name type="scientific">Paenibacillus albidus</name>
    <dbReference type="NCBI Taxonomy" id="2041023"/>
    <lineage>
        <taxon>Bacteria</taxon>
        <taxon>Bacillati</taxon>
        <taxon>Bacillota</taxon>
        <taxon>Bacilli</taxon>
        <taxon>Bacillales</taxon>
        <taxon>Paenibacillaceae</taxon>
        <taxon>Paenibacillus</taxon>
    </lineage>
</organism>
<dbReference type="RefSeq" id="WP_189031903.1">
    <property type="nucleotide sequence ID" value="NZ_BMKR01000050.1"/>
</dbReference>